<keyword evidence="2" id="KW-1133">Transmembrane helix</keyword>
<keyword evidence="2" id="KW-0472">Membrane</keyword>
<dbReference type="Pfam" id="PF11292">
    <property type="entry name" value="DUF3093"/>
    <property type="match status" value="1"/>
</dbReference>
<evidence type="ECO:0000256" key="2">
    <source>
        <dbReference type="SAM" id="Phobius"/>
    </source>
</evidence>
<reference evidence="4" key="1">
    <citation type="journal article" date="2019" name="Int. J. Syst. Evol. Microbiol.">
        <title>The Global Catalogue of Microorganisms (GCM) 10K type strain sequencing project: providing services to taxonomists for standard genome sequencing and annotation.</title>
        <authorList>
            <consortium name="The Broad Institute Genomics Platform"/>
            <consortium name="The Broad Institute Genome Sequencing Center for Infectious Disease"/>
            <person name="Wu L."/>
            <person name="Ma J."/>
        </authorList>
    </citation>
    <scope>NUCLEOTIDE SEQUENCE [LARGE SCALE GENOMIC DNA]</scope>
    <source>
        <strain evidence="4">JCM 16703</strain>
    </source>
</reference>
<organism evidence="3 4">
    <name type="scientific">Nocardioides fonticola</name>
    <dbReference type="NCBI Taxonomy" id="450363"/>
    <lineage>
        <taxon>Bacteria</taxon>
        <taxon>Bacillati</taxon>
        <taxon>Actinomycetota</taxon>
        <taxon>Actinomycetes</taxon>
        <taxon>Propionibacteriales</taxon>
        <taxon>Nocardioidaceae</taxon>
        <taxon>Nocardioides</taxon>
    </lineage>
</organism>
<evidence type="ECO:0000313" key="4">
    <source>
        <dbReference type="Proteomes" id="UP001501495"/>
    </source>
</evidence>
<dbReference type="EMBL" id="BAAAZH010000033">
    <property type="protein sequence ID" value="GAA4128900.1"/>
    <property type="molecule type" value="Genomic_DNA"/>
</dbReference>
<accession>A0ABP7Y0N5</accession>
<keyword evidence="2" id="KW-0812">Transmembrane</keyword>
<protein>
    <submittedName>
        <fullName evidence="3">DUF3093 domain-containing protein</fullName>
    </submittedName>
</protein>
<feature type="transmembrane region" description="Helical" evidence="2">
    <location>
        <begin position="39"/>
        <end position="58"/>
    </location>
</feature>
<sequence length="177" mass="19033">MSGDGKLDGVTSPTGPGEEIAPGHAPAAYRERLSVPIRWWAQGTMLIATLWLAVIVAVPATGAWIITAVAVGLMAALFLSYGAATIAVADGELRAGRARLPVRYISSVEPLDAEATRLAFGRDADVRAYLLLRPYRKRSVRVRLDDPRDPTPYWLLSTRRPTELAAAITAAARAERG</sequence>
<dbReference type="InterPro" id="IPR021443">
    <property type="entry name" value="DUF3093"/>
</dbReference>
<evidence type="ECO:0000313" key="3">
    <source>
        <dbReference type="EMBL" id="GAA4128900.1"/>
    </source>
</evidence>
<feature type="region of interest" description="Disordered" evidence="1">
    <location>
        <begin position="1"/>
        <end position="23"/>
    </location>
</feature>
<dbReference type="Proteomes" id="UP001501495">
    <property type="component" value="Unassembled WGS sequence"/>
</dbReference>
<name>A0ABP7Y0N5_9ACTN</name>
<keyword evidence="4" id="KW-1185">Reference proteome</keyword>
<evidence type="ECO:0000256" key="1">
    <source>
        <dbReference type="SAM" id="MobiDB-lite"/>
    </source>
</evidence>
<gene>
    <name evidence="3" type="ORF">GCM10022215_40900</name>
</gene>
<comment type="caution">
    <text evidence="3">The sequence shown here is derived from an EMBL/GenBank/DDBJ whole genome shotgun (WGS) entry which is preliminary data.</text>
</comment>
<proteinExistence type="predicted"/>
<feature type="transmembrane region" description="Helical" evidence="2">
    <location>
        <begin position="64"/>
        <end position="89"/>
    </location>
</feature>